<name>A0A0K0GR11_XANOP</name>
<comment type="subunit">
    <text evidence="12">Homodimer. Forms a complex with the accessory proteins ExbB and ExbD.</text>
</comment>
<dbReference type="HOGENOM" id="CLU_071592_0_0_6"/>
<evidence type="ECO:0000313" key="17">
    <source>
        <dbReference type="Proteomes" id="UP000001740"/>
    </source>
</evidence>
<dbReference type="GO" id="GO:0098797">
    <property type="term" value="C:plasma membrane protein complex"/>
    <property type="evidence" value="ECO:0007669"/>
    <property type="project" value="TreeGrafter"/>
</dbReference>
<evidence type="ECO:0000256" key="6">
    <source>
        <dbReference type="ARBA" id="ARBA00022519"/>
    </source>
</evidence>
<dbReference type="GO" id="GO:0030288">
    <property type="term" value="C:outer membrane-bounded periplasmic space"/>
    <property type="evidence" value="ECO:0007669"/>
    <property type="project" value="InterPro"/>
</dbReference>
<dbReference type="InterPro" id="IPR003538">
    <property type="entry name" value="TonB"/>
</dbReference>
<feature type="compositionally biased region" description="Low complexity" evidence="14">
    <location>
        <begin position="200"/>
        <end position="220"/>
    </location>
</feature>
<evidence type="ECO:0000256" key="9">
    <source>
        <dbReference type="ARBA" id="ARBA00022927"/>
    </source>
</evidence>
<protein>
    <recommendedName>
        <fullName evidence="3 13">Protein TonB</fullName>
    </recommendedName>
</protein>
<feature type="compositionally biased region" description="Basic and acidic residues" evidence="14">
    <location>
        <begin position="165"/>
        <end position="199"/>
    </location>
</feature>
<dbReference type="SUPFAM" id="SSF74653">
    <property type="entry name" value="TolA/TonB C-terminal domain"/>
    <property type="match status" value="1"/>
</dbReference>
<keyword evidence="13" id="KW-0735">Signal-anchor</keyword>
<evidence type="ECO:0000256" key="13">
    <source>
        <dbReference type="RuleBase" id="RU362123"/>
    </source>
</evidence>
<dbReference type="PRINTS" id="PR01374">
    <property type="entry name" value="TONBPROTEIN"/>
</dbReference>
<dbReference type="NCBIfam" id="TIGR01352">
    <property type="entry name" value="tonB_Cterm"/>
    <property type="match status" value="1"/>
</dbReference>
<feature type="compositionally biased region" description="Low complexity" evidence="14">
    <location>
        <begin position="233"/>
        <end position="256"/>
    </location>
</feature>
<dbReference type="KEGG" id="xop:PXO_02801"/>
<comment type="similarity">
    <text evidence="2 13">Belongs to the TonB family.</text>
</comment>
<sequence length="340" mass="35976">MLDLTQGRMASRIAPVILLVGLAACSKQEDKAATTAPATGATPAALAPTPATAVSPQVQSMAADQLRASATKALQDNRMYAPAGDNAVEYYLALREKQPQDATVNSALTDLLPYTLIAAEQSIGREEFHEAQRLIALIAQVDPQAPALPRLKSGLETSMKTTANHSEHDAEHDAEQAKKQVEVKAKQAAEQKRLGEQQTREAAAAQQIAAQQEAARQQTAEAERQAAARRQAEAPASTPAAPRPAPAAAAAAAPAAQSLRPISTPAPHYPPEALRAGTSGEVLVELTVGTDGSITTSRVLRANPPRVFDREALIAVKHWRFEPVDAPVTTRRTLSFNPGD</sequence>
<dbReference type="GO" id="GO:0015031">
    <property type="term" value="P:protein transport"/>
    <property type="evidence" value="ECO:0007669"/>
    <property type="project" value="UniProtKB-UniRule"/>
</dbReference>
<keyword evidence="8" id="KW-0677">Repeat</keyword>
<dbReference type="RefSeq" id="WP_011257324.1">
    <property type="nucleotide sequence ID" value="NC_010717.2"/>
</dbReference>
<dbReference type="AlphaFoldDB" id="A0A0K0GR11"/>
<dbReference type="GO" id="GO:0055085">
    <property type="term" value="P:transmembrane transport"/>
    <property type="evidence" value="ECO:0007669"/>
    <property type="project" value="InterPro"/>
</dbReference>
<evidence type="ECO:0000256" key="14">
    <source>
        <dbReference type="SAM" id="MobiDB-lite"/>
    </source>
</evidence>
<comment type="function">
    <text evidence="13">Interacts with outer membrane receptor proteins that carry out high-affinity binding and energy dependent uptake into the periplasmic space of specific substrates. It could act to transduce energy from the cytoplasmic membrane to specific energy-requiring processes in the outer membrane, resulting in the release into the periplasm of ligands bound by these outer membrane proteins.</text>
</comment>
<keyword evidence="9 13" id="KW-0653">Protein transport</keyword>
<feature type="compositionally biased region" description="Basic and acidic residues" evidence="14">
    <location>
        <begin position="221"/>
        <end position="232"/>
    </location>
</feature>
<dbReference type="PANTHER" id="PTHR33446">
    <property type="entry name" value="PROTEIN TONB-RELATED"/>
    <property type="match status" value="1"/>
</dbReference>
<evidence type="ECO:0000256" key="5">
    <source>
        <dbReference type="ARBA" id="ARBA00022475"/>
    </source>
</evidence>
<dbReference type="GO" id="GO:0015891">
    <property type="term" value="P:siderophore transport"/>
    <property type="evidence" value="ECO:0007669"/>
    <property type="project" value="InterPro"/>
</dbReference>
<dbReference type="PROSITE" id="PS52015">
    <property type="entry name" value="TONB_CTD"/>
    <property type="match status" value="1"/>
</dbReference>
<dbReference type="GO" id="GO:0031992">
    <property type="term" value="F:energy transducer activity"/>
    <property type="evidence" value="ECO:0007669"/>
    <property type="project" value="InterPro"/>
</dbReference>
<keyword evidence="10" id="KW-1133">Transmembrane helix</keyword>
<evidence type="ECO:0000256" key="10">
    <source>
        <dbReference type="ARBA" id="ARBA00022989"/>
    </source>
</evidence>
<evidence type="ECO:0000259" key="15">
    <source>
        <dbReference type="PROSITE" id="PS52015"/>
    </source>
</evidence>
<organism evidence="16 17">
    <name type="scientific">Xanthomonas oryzae pv. oryzae (strain PXO99A)</name>
    <dbReference type="NCBI Taxonomy" id="360094"/>
    <lineage>
        <taxon>Bacteria</taxon>
        <taxon>Pseudomonadati</taxon>
        <taxon>Pseudomonadota</taxon>
        <taxon>Gammaproteobacteria</taxon>
        <taxon>Lysobacterales</taxon>
        <taxon>Lysobacteraceae</taxon>
        <taxon>Xanthomonas</taxon>
    </lineage>
</organism>
<evidence type="ECO:0000256" key="12">
    <source>
        <dbReference type="ARBA" id="ARBA00025849"/>
    </source>
</evidence>
<dbReference type="eggNOG" id="COG0810">
    <property type="taxonomic scope" value="Bacteria"/>
</dbReference>
<keyword evidence="4 13" id="KW-0813">Transport</keyword>
<dbReference type="PANTHER" id="PTHR33446:SF8">
    <property type="entry name" value="PROTEIN TONB"/>
    <property type="match status" value="1"/>
</dbReference>
<evidence type="ECO:0000256" key="1">
    <source>
        <dbReference type="ARBA" id="ARBA00004383"/>
    </source>
</evidence>
<keyword evidence="5 13" id="KW-1003">Cell membrane</keyword>
<feature type="region of interest" description="Disordered" evidence="14">
    <location>
        <begin position="161"/>
        <end position="274"/>
    </location>
</feature>
<evidence type="ECO:0000256" key="2">
    <source>
        <dbReference type="ARBA" id="ARBA00006555"/>
    </source>
</evidence>
<keyword evidence="7" id="KW-0812">Transmembrane</keyword>
<dbReference type="Proteomes" id="UP000001740">
    <property type="component" value="Chromosome"/>
</dbReference>
<keyword evidence="11" id="KW-0472">Membrane</keyword>
<accession>A0A0K0GR11</accession>
<evidence type="ECO:0000313" key="16">
    <source>
        <dbReference type="EMBL" id="ACD61413.1"/>
    </source>
</evidence>
<dbReference type="InterPro" id="IPR037682">
    <property type="entry name" value="TonB_C"/>
</dbReference>
<dbReference type="Pfam" id="PF03544">
    <property type="entry name" value="TonB_C"/>
    <property type="match status" value="1"/>
</dbReference>
<evidence type="ECO:0000256" key="8">
    <source>
        <dbReference type="ARBA" id="ARBA00022737"/>
    </source>
</evidence>
<dbReference type="Gene3D" id="3.30.2420.10">
    <property type="entry name" value="TonB"/>
    <property type="match status" value="1"/>
</dbReference>
<comment type="subcellular location">
    <subcellularLocation>
        <location evidence="1 13">Cell inner membrane</location>
        <topology evidence="1 13">Single-pass membrane protein</topology>
        <orientation evidence="1 13">Periplasmic side</orientation>
    </subcellularLocation>
</comment>
<gene>
    <name evidence="16" type="ordered locus">PXO_02801</name>
</gene>
<evidence type="ECO:0000256" key="11">
    <source>
        <dbReference type="ARBA" id="ARBA00023136"/>
    </source>
</evidence>
<reference evidence="16 17" key="1">
    <citation type="journal article" date="2008" name="BMC Genomics">
        <title>Genome sequence and rapid evolution of the rice pathogen Xanthomonas oryzae pv. oryzae PXO99A.</title>
        <authorList>
            <person name="Salzberg S.L."/>
            <person name="Sommer D.D."/>
            <person name="Schatz M.C."/>
            <person name="Phillippy A.M."/>
            <person name="Rabinowicz P.D."/>
            <person name="Tsuge S."/>
            <person name="Furutani A."/>
            <person name="Ochiai H."/>
            <person name="Delcher A.L."/>
            <person name="Kelley D."/>
            <person name="Madupu R."/>
            <person name="Puiu D."/>
            <person name="Radune D."/>
            <person name="Shumway M."/>
            <person name="Trapnell C."/>
            <person name="Aparna G."/>
            <person name="Jha G."/>
            <person name="Pandey A."/>
            <person name="Patil P.B."/>
            <person name="Ishihara H."/>
            <person name="Meyer D.F."/>
            <person name="Szurek B."/>
            <person name="Verdier V."/>
            <person name="Koebnik R."/>
            <person name="Dow J.M."/>
            <person name="Ryan R.P."/>
            <person name="Hirata H."/>
            <person name="Tsuyumu S."/>
            <person name="Won Lee S."/>
            <person name="Seo Y.S."/>
            <person name="Sriariyanum M."/>
            <person name="Ronald P.C."/>
            <person name="Sonti R.V."/>
            <person name="Van Sluys M.A."/>
            <person name="Leach J.E."/>
            <person name="White F.F."/>
            <person name="Bogdanove A.J."/>
        </authorList>
    </citation>
    <scope>NUCLEOTIDE SEQUENCE [LARGE SCALE GENOMIC DNA]</scope>
    <source>
        <strain evidence="16 17">PXO99A</strain>
    </source>
</reference>
<evidence type="ECO:0000256" key="3">
    <source>
        <dbReference type="ARBA" id="ARBA00022362"/>
    </source>
</evidence>
<proteinExistence type="inferred from homology"/>
<dbReference type="InterPro" id="IPR051045">
    <property type="entry name" value="TonB-dependent_transducer"/>
</dbReference>
<evidence type="ECO:0000256" key="7">
    <source>
        <dbReference type="ARBA" id="ARBA00022692"/>
    </source>
</evidence>
<keyword evidence="6 13" id="KW-0997">Cell inner membrane</keyword>
<dbReference type="EMBL" id="CP000967">
    <property type="protein sequence ID" value="ACD61413.1"/>
    <property type="molecule type" value="Genomic_DNA"/>
</dbReference>
<evidence type="ECO:0000256" key="4">
    <source>
        <dbReference type="ARBA" id="ARBA00022448"/>
    </source>
</evidence>
<dbReference type="PATRIC" id="fig|291331.8.peg.434"/>
<feature type="domain" description="TonB C-terminal" evidence="15">
    <location>
        <begin position="254"/>
        <end position="340"/>
    </location>
</feature>
<dbReference type="InterPro" id="IPR006260">
    <property type="entry name" value="TonB/TolA_C"/>
</dbReference>